<gene>
    <name evidence="1" type="ORF">PAL_GLEAN10024007</name>
</gene>
<evidence type="ECO:0000313" key="1">
    <source>
        <dbReference type="EMBL" id="ELK03923.1"/>
    </source>
</evidence>
<dbReference type="InParanoid" id="L5K0C4"/>
<organism evidence="1 2">
    <name type="scientific">Pteropus alecto</name>
    <name type="common">Black flying fox</name>
    <dbReference type="NCBI Taxonomy" id="9402"/>
    <lineage>
        <taxon>Eukaryota</taxon>
        <taxon>Metazoa</taxon>
        <taxon>Chordata</taxon>
        <taxon>Craniata</taxon>
        <taxon>Vertebrata</taxon>
        <taxon>Euteleostomi</taxon>
        <taxon>Mammalia</taxon>
        <taxon>Eutheria</taxon>
        <taxon>Laurasiatheria</taxon>
        <taxon>Chiroptera</taxon>
        <taxon>Yinpterochiroptera</taxon>
        <taxon>Pteropodoidea</taxon>
        <taxon>Pteropodidae</taxon>
        <taxon>Pteropodinae</taxon>
        <taxon>Pteropus</taxon>
    </lineage>
</organism>
<dbReference type="EMBL" id="KB031072">
    <property type="protein sequence ID" value="ELK03923.1"/>
    <property type="molecule type" value="Genomic_DNA"/>
</dbReference>
<dbReference type="AlphaFoldDB" id="L5K0C4"/>
<evidence type="ECO:0000313" key="2">
    <source>
        <dbReference type="Proteomes" id="UP000010552"/>
    </source>
</evidence>
<protein>
    <submittedName>
        <fullName evidence="1">Uncharacterized protein</fullName>
    </submittedName>
</protein>
<sequence>MVKWTRVSFEQTPSFQQEEEAKAVATSLSAYLMVPLGKEEMIETLQLSPPRASKPRDSRNIAAQLVLSASLPVNGLPKLKTNPTRMLQIGLFPTRCDRHLAVVFEMGHCIRALVLNNRDETDVAFKQKGLL</sequence>
<dbReference type="Proteomes" id="UP000010552">
    <property type="component" value="Unassembled WGS sequence"/>
</dbReference>
<accession>L5K0C4</accession>
<keyword evidence="2" id="KW-1185">Reference proteome</keyword>
<proteinExistence type="predicted"/>
<reference evidence="2" key="1">
    <citation type="journal article" date="2013" name="Science">
        <title>Comparative analysis of bat genomes provides insight into the evolution of flight and immunity.</title>
        <authorList>
            <person name="Zhang G."/>
            <person name="Cowled C."/>
            <person name="Shi Z."/>
            <person name="Huang Z."/>
            <person name="Bishop-Lilly K.A."/>
            <person name="Fang X."/>
            <person name="Wynne J.W."/>
            <person name="Xiong Z."/>
            <person name="Baker M.L."/>
            <person name="Zhao W."/>
            <person name="Tachedjian M."/>
            <person name="Zhu Y."/>
            <person name="Zhou P."/>
            <person name="Jiang X."/>
            <person name="Ng J."/>
            <person name="Yang L."/>
            <person name="Wu L."/>
            <person name="Xiao J."/>
            <person name="Feng Y."/>
            <person name="Chen Y."/>
            <person name="Sun X."/>
            <person name="Zhang Y."/>
            <person name="Marsh G.A."/>
            <person name="Crameri G."/>
            <person name="Broder C.C."/>
            <person name="Frey K.G."/>
            <person name="Wang L.F."/>
            <person name="Wang J."/>
        </authorList>
    </citation>
    <scope>NUCLEOTIDE SEQUENCE [LARGE SCALE GENOMIC DNA]</scope>
</reference>
<name>L5K0C4_PTEAL</name>